<dbReference type="InterPro" id="IPR008271">
    <property type="entry name" value="Ser/Thr_kinase_AS"/>
</dbReference>
<dbReference type="GO" id="GO:0005634">
    <property type="term" value="C:nucleus"/>
    <property type="evidence" value="ECO:0007669"/>
    <property type="project" value="TreeGrafter"/>
</dbReference>
<dbReference type="PROSITE" id="PS00107">
    <property type="entry name" value="PROTEIN_KINASE_ATP"/>
    <property type="match status" value="1"/>
</dbReference>
<dbReference type="EC" id="2.7.11.1" evidence="11"/>
<evidence type="ECO:0000256" key="5">
    <source>
        <dbReference type="ARBA" id="ARBA00022840"/>
    </source>
</evidence>
<keyword evidence="14" id="KW-1185">Reference proteome</keyword>
<dbReference type="EMBL" id="JADCNL010000009">
    <property type="protein sequence ID" value="KAG0467173.1"/>
    <property type="molecule type" value="Genomic_DNA"/>
</dbReference>
<dbReference type="Pfam" id="PF00069">
    <property type="entry name" value="Pkinase"/>
    <property type="match status" value="1"/>
</dbReference>
<dbReference type="InterPro" id="IPR011009">
    <property type="entry name" value="Kinase-like_dom_sf"/>
</dbReference>
<dbReference type="GO" id="GO:0004674">
    <property type="term" value="F:protein serine/threonine kinase activity"/>
    <property type="evidence" value="ECO:0007669"/>
    <property type="project" value="UniProtKB-UniRule"/>
</dbReference>
<keyword evidence="5 9" id="KW-0067">ATP-binding</keyword>
<sequence length="348" mass="40527">MPGVASKARVFAEVNVTRPKEYWDYESVTVQDQDDYEVVRKVGRGKYSEVFEGVHCTDNQPCIIKILKPVKKKKIKREIKILQNLCGGPNIVKLLDIVRDQQSKTPSLVFDLNVDDLDFSKYVEDDYNTMEERMLQHDRKVDGIICSVVAVDMEWALEYSHSQGIMHRDVKPHNVMIDHEQRKLRLIDWGLAEFYHPGKEYNVRVASRYFKGPELLVDLQDYDYSLDLWSLGCMFAGMIFRKEPFFYGHDNHDQLVKIAKVLGTEELNAYLNKYRLELDPQLAALVGRHGRKPWSRFINADNQHVAVPEAVDFLDKLLRYDHQERLTAKEAMAHPYFSSVRNAESSRN</sequence>
<proteinExistence type="inferred from homology"/>
<organism evidence="13 14">
    <name type="scientific">Vanilla planifolia</name>
    <name type="common">Vanilla</name>
    <dbReference type="NCBI Taxonomy" id="51239"/>
    <lineage>
        <taxon>Eukaryota</taxon>
        <taxon>Viridiplantae</taxon>
        <taxon>Streptophyta</taxon>
        <taxon>Embryophyta</taxon>
        <taxon>Tracheophyta</taxon>
        <taxon>Spermatophyta</taxon>
        <taxon>Magnoliopsida</taxon>
        <taxon>Liliopsida</taxon>
        <taxon>Asparagales</taxon>
        <taxon>Orchidaceae</taxon>
        <taxon>Vanilloideae</taxon>
        <taxon>Vanilleae</taxon>
        <taxon>Vanilla</taxon>
    </lineage>
</organism>
<evidence type="ECO:0000256" key="4">
    <source>
        <dbReference type="ARBA" id="ARBA00022777"/>
    </source>
</evidence>
<reference evidence="13 14" key="1">
    <citation type="journal article" date="2020" name="Nat. Food">
        <title>A phased Vanilla planifolia genome enables genetic improvement of flavour and production.</title>
        <authorList>
            <person name="Hasing T."/>
            <person name="Tang H."/>
            <person name="Brym M."/>
            <person name="Khazi F."/>
            <person name="Huang T."/>
            <person name="Chambers A.H."/>
        </authorList>
    </citation>
    <scope>NUCLEOTIDE SEQUENCE [LARGE SCALE GENOMIC DNA]</scope>
    <source>
        <tissue evidence="13">Leaf</tissue>
    </source>
</reference>
<feature type="binding site" evidence="9">
    <location>
        <position position="65"/>
    </location>
    <ligand>
        <name>ATP</name>
        <dbReference type="ChEBI" id="CHEBI:30616"/>
    </ligand>
</feature>
<evidence type="ECO:0000256" key="7">
    <source>
        <dbReference type="ARBA" id="ARBA00048679"/>
    </source>
</evidence>
<dbReference type="SMART" id="SM00220">
    <property type="entry name" value="S_TKc"/>
    <property type="match status" value="1"/>
</dbReference>
<comment type="catalytic activity">
    <reaction evidence="7 11">
        <text>L-seryl-[protein] + ATP = O-phospho-L-seryl-[protein] + ADP + H(+)</text>
        <dbReference type="Rhea" id="RHEA:17989"/>
        <dbReference type="Rhea" id="RHEA-COMP:9863"/>
        <dbReference type="Rhea" id="RHEA-COMP:11604"/>
        <dbReference type="ChEBI" id="CHEBI:15378"/>
        <dbReference type="ChEBI" id="CHEBI:29999"/>
        <dbReference type="ChEBI" id="CHEBI:30616"/>
        <dbReference type="ChEBI" id="CHEBI:83421"/>
        <dbReference type="ChEBI" id="CHEBI:456216"/>
        <dbReference type="EC" id="2.7.11.1"/>
    </reaction>
</comment>
<dbReference type="PANTHER" id="PTHR24054">
    <property type="entry name" value="CASEIN KINASE II SUBUNIT ALPHA"/>
    <property type="match status" value="1"/>
</dbReference>
<dbReference type="AlphaFoldDB" id="A0A835Q9D8"/>
<dbReference type="FunFam" id="1.10.510.10:FF:000059">
    <property type="entry name" value="Casein kinase II subunit alpha"/>
    <property type="match status" value="1"/>
</dbReference>
<comment type="function">
    <text evidence="11">Casein kinases are operationally defined by their preferential utilization of acidic proteins as substrates.</text>
</comment>
<evidence type="ECO:0000313" key="13">
    <source>
        <dbReference type="EMBL" id="KAG0467173.1"/>
    </source>
</evidence>
<dbReference type="GO" id="GO:0106310">
    <property type="term" value="F:protein serine kinase activity"/>
    <property type="evidence" value="ECO:0007669"/>
    <property type="project" value="UniProtKB-UniRule"/>
</dbReference>
<accession>A0A835Q9D8</accession>
<evidence type="ECO:0000256" key="10">
    <source>
        <dbReference type="RuleBase" id="RU000304"/>
    </source>
</evidence>
<name>A0A835Q9D8_VANPL</name>
<keyword evidence="1 10" id="KW-0723">Serine/threonine-protein kinase</keyword>
<dbReference type="InterPro" id="IPR000719">
    <property type="entry name" value="Prot_kinase_dom"/>
</dbReference>
<dbReference type="SUPFAM" id="SSF56112">
    <property type="entry name" value="Protein kinase-like (PK-like)"/>
    <property type="match status" value="1"/>
</dbReference>
<keyword evidence="2 11" id="KW-0808">Transferase</keyword>
<evidence type="ECO:0000256" key="9">
    <source>
        <dbReference type="PROSITE-ProRule" id="PRU10141"/>
    </source>
</evidence>
<comment type="catalytic activity">
    <reaction evidence="6 11">
        <text>L-threonyl-[protein] + ATP = O-phospho-L-threonyl-[protein] + ADP + H(+)</text>
        <dbReference type="Rhea" id="RHEA:46608"/>
        <dbReference type="Rhea" id="RHEA-COMP:11060"/>
        <dbReference type="Rhea" id="RHEA-COMP:11605"/>
        <dbReference type="ChEBI" id="CHEBI:15378"/>
        <dbReference type="ChEBI" id="CHEBI:30013"/>
        <dbReference type="ChEBI" id="CHEBI:30616"/>
        <dbReference type="ChEBI" id="CHEBI:61977"/>
        <dbReference type="ChEBI" id="CHEBI:456216"/>
        <dbReference type="EC" id="2.7.11.1"/>
    </reaction>
</comment>
<dbReference type="PROSITE" id="PS00108">
    <property type="entry name" value="PROTEIN_KINASE_ST"/>
    <property type="match status" value="1"/>
</dbReference>
<feature type="domain" description="Protein kinase" evidence="12">
    <location>
        <begin position="36"/>
        <end position="337"/>
    </location>
</feature>
<dbReference type="PROSITE" id="PS50011">
    <property type="entry name" value="PROTEIN_KINASE_DOM"/>
    <property type="match status" value="1"/>
</dbReference>
<dbReference type="CDD" id="cd14132">
    <property type="entry name" value="STKc_CK2_alpha"/>
    <property type="match status" value="1"/>
</dbReference>
<dbReference type="InterPro" id="IPR045216">
    <property type="entry name" value="CK2_alpha"/>
</dbReference>
<dbReference type="Gene3D" id="3.30.200.20">
    <property type="entry name" value="Phosphorylase Kinase, domain 1"/>
    <property type="match status" value="1"/>
</dbReference>
<dbReference type="FunFam" id="3.30.200.20:FF:000088">
    <property type="entry name" value="Casein kinase II subunit alpha"/>
    <property type="match status" value="1"/>
</dbReference>
<dbReference type="PANTHER" id="PTHR24054:SF0">
    <property type="entry name" value="CASEIN KINASE II SUBUNIT ALPHA"/>
    <property type="match status" value="1"/>
</dbReference>
<dbReference type="GO" id="GO:0005956">
    <property type="term" value="C:protein kinase CK2 complex"/>
    <property type="evidence" value="ECO:0007669"/>
    <property type="project" value="TreeGrafter"/>
</dbReference>
<keyword evidence="4 11" id="KW-0418">Kinase</keyword>
<evidence type="ECO:0000256" key="8">
    <source>
        <dbReference type="ARBA" id="ARBA00061236"/>
    </source>
</evidence>
<evidence type="ECO:0000256" key="6">
    <source>
        <dbReference type="ARBA" id="ARBA00047899"/>
    </source>
</evidence>
<dbReference type="GO" id="GO:0009648">
    <property type="term" value="P:photoperiodism"/>
    <property type="evidence" value="ECO:0007669"/>
    <property type="project" value="UniProtKB-ARBA"/>
</dbReference>
<gene>
    <name evidence="13" type="ORF">HPP92_018753</name>
</gene>
<dbReference type="OrthoDB" id="421226at2759"/>
<evidence type="ECO:0000259" key="12">
    <source>
        <dbReference type="PROSITE" id="PS50011"/>
    </source>
</evidence>
<evidence type="ECO:0000313" key="14">
    <source>
        <dbReference type="Proteomes" id="UP000636800"/>
    </source>
</evidence>
<keyword evidence="3 9" id="KW-0547">Nucleotide-binding</keyword>
<dbReference type="Gene3D" id="1.10.510.10">
    <property type="entry name" value="Transferase(Phosphotransferase) domain 1"/>
    <property type="match status" value="1"/>
</dbReference>
<dbReference type="GO" id="GO:0005829">
    <property type="term" value="C:cytosol"/>
    <property type="evidence" value="ECO:0007669"/>
    <property type="project" value="TreeGrafter"/>
</dbReference>
<protein>
    <recommendedName>
        <fullName evidence="11">Casein kinase II subunit alpha</fullName>
        <shortName evidence="11">CK II alpha</shortName>
        <ecNumber evidence="11">2.7.11.1</ecNumber>
    </recommendedName>
</protein>
<comment type="similarity">
    <text evidence="8 11">Belongs to the protein kinase superfamily. Ser/Thr protein kinase family. CK2 subfamily.</text>
</comment>
<evidence type="ECO:0000256" key="3">
    <source>
        <dbReference type="ARBA" id="ARBA00022741"/>
    </source>
</evidence>
<dbReference type="GO" id="GO:0005524">
    <property type="term" value="F:ATP binding"/>
    <property type="evidence" value="ECO:0007669"/>
    <property type="project" value="UniProtKB-UniRule"/>
</dbReference>
<dbReference type="Proteomes" id="UP000636800">
    <property type="component" value="Unassembled WGS sequence"/>
</dbReference>
<dbReference type="GO" id="GO:0010229">
    <property type="term" value="P:inflorescence development"/>
    <property type="evidence" value="ECO:0007669"/>
    <property type="project" value="UniProtKB-ARBA"/>
</dbReference>
<evidence type="ECO:0000256" key="2">
    <source>
        <dbReference type="ARBA" id="ARBA00022679"/>
    </source>
</evidence>
<comment type="caution">
    <text evidence="13">The sequence shown here is derived from an EMBL/GenBank/DDBJ whole genome shotgun (WGS) entry which is preliminary data.</text>
</comment>
<evidence type="ECO:0000256" key="11">
    <source>
        <dbReference type="RuleBase" id="RU369118"/>
    </source>
</evidence>
<evidence type="ECO:0000256" key="1">
    <source>
        <dbReference type="ARBA" id="ARBA00022527"/>
    </source>
</evidence>
<dbReference type="GO" id="GO:0051726">
    <property type="term" value="P:regulation of cell cycle"/>
    <property type="evidence" value="ECO:0007669"/>
    <property type="project" value="TreeGrafter"/>
</dbReference>
<dbReference type="InterPro" id="IPR017441">
    <property type="entry name" value="Protein_kinase_ATP_BS"/>
</dbReference>